<evidence type="ECO:0000313" key="2">
    <source>
        <dbReference type="EMBL" id="BBE35391.1"/>
    </source>
</evidence>
<dbReference type="InterPro" id="IPR013557">
    <property type="entry name" value="AntA/B_antirep"/>
</dbReference>
<reference evidence="2 3" key="1">
    <citation type="submission" date="2018-06" db="EMBL/GenBank/DDBJ databases">
        <title>Complete Genome Sequence of the Microcystin-Degrading Bacterium Sphingosinicella microcystinivorans Strain B-9.</title>
        <authorList>
            <person name="Jin H."/>
            <person name="Nishizawa T."/>
            <person name="Guo Y."/>
            <person name="Nishizawa A."/>
            <person name="Park H."/>
            <person name="Kato H."/>
            <person name="Tsuji K."/>
            <person name="Harada K."/>
        </authorList>
    </citation>
    <scope>NUCLEOTIDE SEQUENCE [LARGE SCALE GENOMIC DNA]</scope>
    <source>
        <strain evidence="2 3">B9</strain>
    </source>
</reference>
<protein>
    <recommendedName>
        <fullName evidence="1">AntA/AntB antirepressor domain-containing protein</fullName>
    </recommendedName>
</protein>
<name>A0AAD1D7S8_SPHMI</name>
<proteinExistence type="predicted"/>
<dbReference type="EMBL" id="AP018711">
    <property type="protein sequence ID" value="BBE35391.1"/>
    <property type="molecule type" value="Genomic_DNA"/>
</dbReference>
<dbReference type="AlphaFoldDB" id="A0AAD1D7S8"/>
<sequence>MKWFKLRVEQYGFEAGTDFWAQQPKINPGRGRPRTDYLLSRDMAKELAMVENNEIGRKTRQMQQSLKKCHLTN</sequence>
<evidence type="ECO:0000259" key="1">
    <source>
        <dbReference type="Pfam" id="PF08346"/>
    </source>
</evidence>
<organism evidence="2 3">
    <name type="scientific">Sphingosinicella microcystinivorans</name>
    <dbReference type="NCBI Taxonomy" id="335406"/>
    <lineage>
        <taxon>Bacteria</taxon>
        <taxon>Pseudomonadati</taxon>
        <taxon>Pseudomonadota</taxon>
        <taxon>Alphaproteobacteria</taxon>
        <taxon>Sphingomonadales</taxon>
        <taxon>Sphingosinicellaceae</taxon>
        <taxon>Sphingosinicella</taxon>
    </lineage>
</organism>
<accession>A0AAD1D7S8</accession>
<dbReference type="Proteomes" id="UP000275727">
    <property type="component" value="Chromosome"/>
</dbReference>
<feature type="domain" description="AntA/AntB antirepressor" evidence="1">
    <location>
        <begin position="2"/>
        <end position="53"/>
    </location>
</feature>
<gene>
    <name evidence="2" type="ORF">SmB9_30490</name>
</gene>
<evidence type="ECO:0000313" key="3">
    <source>
        <dbReference type="Proteomes" id="UP000275727"/>
    </source>
</evidence>
<dbReference type="KEGG" id="smic:SmB9_30490"/>
<dbReference type="Pfam" id="PF08346">
    <property type="entry name" value="AntA"/>
    <property type="match status" value="1"/>
</dbReference>